<dbReference type="UniPathway" id="UPA00074">
    <property type="reaction ID" value="UER00125"/>
</dbReference>
<dbReference type="InterPro" id="IPR000115">
    <property type="entry name" value="PRibGlycinamide_synth"/>
</dbReference>
<dbReference type="HOGENOM" id="CLU_005361_1_1_1"/>
<dbReference type="SUPFAM" id="SSF56059">
    <property type="entry name" value="Glutathione synthetase ATP-binding domain-like"/>
    <property type="match status" value="1"/>
</dbReference>
<dbReference type="SUPFAM" id="SSF55326">
    <property type="entry name" value="PurM N-terminal domain-like"/>
    <property type="match status" value="1"/>
</dbReference>
<keyword evidence="10" id="KW-0436">Ligase</keyword>
<dbReference type="STRING" id="1095629.A0A0C9YHQ1"/>
<dbReference type="GO" id="GO:0046872">
    <property type="term" value="F:metal ion binding"/>
    <property type="evidence" value="ECO:0007669"/>
    <property type="project" value="UniProtKB-KW"/>
</dbReference>
<dbReference type="NCBIfam" id="TIGR00877">
    <property type="entry name" value="purD"/>
    <property type="match status" value="1"/>
</dbReference>
<dbReference type="GO" id="GO:0005524">
    <property type="term" value="F:ATP binding"/>
    <property type="evidence" value="ECO:0007669"/>
    <property type="project" value="UniProtKB-UniRule"/>
</dbReference>
<evidence type="ECO:0000313" key="27">
    <source>
        <dbReference type="Proteomes" id="UP000054477"/>
    </source>
</evidence>
<evidence type="ECO:0000256" key="12">
    <source>
        <dbReference type="ARBA" id="ARBA00022741"/>
    </source>
</evidence>
<dbReference type="InterPro" id="IPR011054">
    <property type="entry name" value="Rudment_hybrid_motif"/>
</dbReference>
<keyword evidence="11" id="KW-0479">Metal-binding</keyword>
<keyword evidence="13" id="KW-0658">Purine biosynthesis</keyword>
<comment type="pathway">
    <text evidence="2">Purine metabolism; IMP biosynthesis via de novo pathway; 5-amino-1-(5-phospho-D-ribosyl)imidazole from N(2)-formyl-N(1)-(5-phospho-D-ribosyl)glycinamide: step 2/2.</text>
</comment>
<reference evidence="27" key="2">
    <citation type="submission" date="2015-01" db="EMBL/GenBank/DDBJ databases">
        <title>Evolutionary Origins and Diversification of the Mycorrhizal Mutualists.</title>
        <authorList>
            <consortium name="DOE Joint Genome Institute"/>
            <consortium name="Mycorrhizal Genomics Consortium"/>
            <person name="Kohler A."/>
            <person name="Kuo A."/>
            <person name="Nagy L.G."/>
            <person name="Floudas D."/>
            <person name="Copeland A."/>
            <person name="Barry K.W."/>
            <person name="Cichocki N."/>
            <person name="Veneault-Fourrey C."/>
            <person name="LaButti K."/>
            <person name="Lindquist E.A."/>
            <person name="Lipzen A."/>
            <person name="Lundell T."/>
            <person name="Morin E."/>
            <person name="Murat C."/>
            <person name="Riley R."/>
            <person name="Ohm R."/>
            <person name="Sun H."/>
            <person name="Tunlid A."/>
            <person name="Henrissat B."/>
            <person name="Grigoriev I.V."/>
            <person name="Hibbett D.S."/>
            <person name="Martin F."/>
        </authorList>
    </citation>
    <scope>NUCLEOTIDE SEQUENCE [LARGE SCALE GENOMIC DNA]</scope>
    <source>
        <strain evidence="27">LaAM-08-1</strain>
    </source>
</reference>
<evidence type="ECO:0000256" key="16">
    <source>
        <dbReference type="ARBA" id="ARBA00023268"/>
    </source>
</evidence>
<dbReference type="Gene3D" id="3.90.600.10">
    <property type="entry name" value="Phosphoribosylglycinamide synthetase, C-terminal domain"/>
    <property type="match status" value="1"/>
</dbReference>
<dbReference type="FunFam" id="3.30.1330.10:FF:000001">
    <property type="entry name" value="Phosphoribosylformylglycinamidine cyclo-ligase"/>
    <property type="match status" value="1"/>
</dbReference>
<dbReference type="GO" id="GO:0006189">
    <property type="term" value="P:'de novo' IMP biosynthetic process"/>
    <property type="evidence" value="ECO:0007669"/>
    <property type="project" value="UniProtKB-UniPathway"/>
</dbReference>
<dbReference type="Pfam" id="PF02844">
    <property type="entry name" value="GARS_N"/>
    <property type="match status" value="1"/>
</dbReference>
<dbReference type="Gene3D" id="3.30.1330.10">
    <property type="entry name" value="PurM-like, N-terminal domain"/>
    <property type="match status" value="1"/>
</dbReference>
<comment type="subcellular location">
    <subcellularLocation>
        <location evidence="1">Cytoplasm</location>
    </subcellularLocation>
</comment>
<dbReference type="InterPro" id="IPR036921">
    <property type="entry name" value="PurM-like_N_sf"/>
</dbReference>
<dbReference type="InterPro" id="IPR013815">
    <property type="entry name" value="ATP_grasp_subdomain_1"/>
</dbReference>
<dbReference type="Pfam" id="PF02769">
    <property type="entry name" value="AIRS_C"/>
    <property type="match status" value="1"/>
</dbReference>
<reference evidence="26 27" key="1">
    <citation type="submission" date="2014-04" db="EMBL/GenBank/DDBJ databases">
        <authorList>
            <consortium name="DOE Joint Genome Institute"/>
            <person name="Kuo A."/>
            <person name="Kohler A."/>
            <person name="Nagy L.G."/>
            <person name="Floudas D."/>
            <person name="Copeland A."/>
            <person name="Barry K.W."/>
            <person name="Cichocki N."/>
            <person name="Veneault-Fourrey C."/>
            <person name="LaButti K."/>
            <person name="Lindquist E.A."/>
            <person name="Lipzen A."/>
            <person name="Lundell T."/>
            <person name="Morin E."/>
            <person name="Murat C."/>
            <person name="Sun H."/>
            <person name="Tunlid A."/>
            <person name="Henrissat B."/>
            <person name="Grigoriev I.V."/>
            <person name="Hibbett D.S."/>
            <person name="Martin F."/>
            <person name="Nordberg H.P."/>
            <person name="Cantor M.N."/>
            <person name="Hua S.X."/>
        </authorList>
    </citation>
    <scope>NUCLEOTIDE SEQUENCE [LARGE SCALE GENOMIC DNA]</scope>
    <source>
        <strain evidence="26 27">LaAM-08-1</strain>
    </source>
</reference>
<evidence type="ECO:0000256" key="2">
    <source>
        <dbReference type="ARBA" id="ARBA00004686"/>
    </source>
</evidence>
<accession>A0A0C9YHQ1</accession>
<evidence type="ECO:0000256" key="21">
    <source>
        <dbReference type="ARBA" id="ARBA00033093"/>
    </source>
</evidence>
<dbReference type="CDD" id="cd02196">
    <property type="entry name" value="PurM"/>
    <property type="match status" value="1"/>
</dbReference>
<dbReference type="InterPro" id="IPR020562">
    <property type="entry name" value="PRibGlycinamide_synth_N"/>
</dbReference>
<dbReference type="SMART" id="SM01210">
    <property type="entry name" value="GARS_C"/>
    <property type="match status" value="1"/>
</dbReference>
<evidence type="ECO:0000256" key="7">
    <source>
        <dbReference type="ARBA" id="ARBA00013255"/>
    </source>
</evidence>
<evidence type="ECO:0000256" key="15">
    <source>
        <dbReference type="ARBA" id="ARBA00023211"/>
    </source>
</evidence>
<dbReference type="AlphaFoldDB" id="A0A0C9YHQ1"/>
<evidence type="ECO:0000256" key="6">
    <source>
        <dbReference type="ARBA" id="ARBA00013047"/>
    </source>
</evidence>
<evidence type="ECO:0000256" key="9">
    <source>
        <dbReference type="ARBA" id="ARBA00022490"/>
    </source>
</evidence>
<evidence type="ECO:0000256" key="20">
    <source>
        <dbReference type="ARBA" id="ARBA00032931"/>
    </source>
</evidence>
<dbReference type="InterPro" id="IPR037123">
    <property type="entry name" value="PRibGlycinamide_synth_C_sf"/>
</dbReference>
<dbReference type="InterPro" id="IPR011761">
    <property type="entry name" value="ATP-grasp"/>
</dbReference>
<comment type="function">
    <text evidence="17">Catalyzes the second and fifth step in the 'de novo' purine biosynthesis pathway; contains phosphoribosylamine--glycine ligase (GARS) and phosphoribosylformylglycinamidine cyclo-ligase (AIRS) activities.</text>
</comment>
<feature type="domain" description="ATP-grasp" evidence="25">
    <location>
        <begin position="112"/>
        <end position="322"/>
    </location>
</feature>
<evidence type="ECO:0000256" key="22">
    <source>
        <dbReference type="ARBA" id="ARBA00047843"/>
    </source>
</evidence>
<dbReference type="OrthoDB" id="2018833at2759"/>
<dbReference type="SUPFAM" id="SSF56042">
    <property type="entry name" value="PurM C-terminal domain-like"/>
    <property type="match status" value="1"/>
</dbReference>
<keyword evidence="16" id="KW-0511">Multifunctional enzyme</keyword>
<comment type="similarity">
    <text evidence="4">In the N-terminal section; belongs to the GARS family.</text>
</comment>
<evidence type="ECO:0000256" key="17">
    <source>
        <dbReference type="ARBA" id="ARBA00029388"/>
    </source>
</evidence>
<comment type="similarity">
    <text evidence="18">In the C-terminal section; belongs to the AIR synthase family.</text>
</comment>
<dbReference type="GO" id="GO:0005829">
    <property type="term" value="C:cytosol"/>
    <property type="evidence" value="ECO:0007669"/>
    <property type="project" value="TreeGrafter"/>
</dbReference>
<comment type="catalytic activity">
    <reaction evidence="22">
        <text>5-phospho-beta-D-ribosylamine + glycine + ATP = N(1)-(5-phospho-beta-D-ribosyl)glycinamide + ADP + phosphate + H(+)</text>
        <dbReference type="Rhea" id="RHEA:17453"/>
        <dbReference type="ChEBI" id="CHEBI:15378"/>
        <dbReference type="ChEBI" id="CHEBI:30616"/>
        <dbReference type="ChEBI" id="CHEBI:43474"/>
        <dbReference type="ChEBI" id="CHEBI:57305"/>
        <dbReference type="ChEBI" id="CHEBI:58681"/>
        <dbReference type="ChEBI" id="CHEBI:143788"/>
        <dbReference type="ChEBI" id="CHEBI:456216"/>
        <dbReference type="EC" id="6.3.4.13"/>
    </reaction>
</comment>
<dbReference type="Pfam" id="PF01071">
    <property type="entry name" value="GARS_A"/>
    <property type="match status" value="1"/>
</dbReference>
<evidence type="ECO:0000256" key="10">
    <source>
        <dbReference type="ARBA" id="ARBA00022598"/>
    </source>
</evidence>
<dbReference type="GO" id="GO:0046084">
    <property type="term" value="P:adenine biosynthetic process"/>
    <property type="evidence" value="ECO:0007669"/>
    <property type="project" value="TreeGrafter"/>
</dbReference>
<proteinExistence type="inferred from homology"/>
<evidence type="ECO:0000256" key="13">
    <source>
        <dbReference type="ARBA" id="ARBA00022755"/>
    </source>
</evidence>
<organism evidence="26 27">
    <name type="scientific">Laccaria amethystina LaAM-08-1</name>
    <dbReference type="NCBI Taxonomy" id="1095629"/>
    <lineage>
        <taxon>Eukaryota</taxon>
        <taxon>Fungi</taxon>
        <taxon>Dikarya</taxon>
        <taxon>Basidiomycota</taxon>
        <taxon>Agaricomycotina</taxon>
        <taxon>Agaricomycetes</taxon>
        <taxon>Agaricomycetidae</taxon>
        <taxon>Agaricales</taxon>
        <taxon>Agaricineae</taxon>
        <taxon>Hydnangiaceae</taxon>
        <taxon>Laccaria</taxon>
    </lineage>
</organism>
<keyword evidence="9" id="KW-0963">Cytoplasm</keyword>
<evidence type="ECO:0000256" key="3">
    <source>
        <dbReference type="ARBA" id="ARBA00005174"/>
    </source>
</evidence>
<evidence type="ECO:0000256" key="11">
    <source>
        <dbReference type="ARBA" id="ARBA00022723"/>
    </source>
</evidence>
<evidence type="ECO:0000259" key="25">
    <source>
        <dbReference type="PROSITE" id="PS50975"/>
    </source>
</evidence>
<evidence type="ECO:0000256" key="1">
    <source>
        <dbReference type="ARBA" id="ARBA00004496"/>
    </source>
</evidence>
<evidence type="ECO:0000256" key="5">
    <source>
        <dbReference type="ARBA" id="ARBA00010280"/>
    </source>
</evidence>
<dbReference type="FunFam" id="3.30.470.20:FF:000018">
    <property type="entry name" value="Trifunctional purine biosynthetic protein adenosine-3"/>
    <property type="match status" value="1"/>
</dbReference>
<dbReference type="SMART" id="SM01209">
    <property type="entry name" value="GARS_A"/>
    <property type="match status" value="1"/>
</dbReference>
<evidence type="ECO:0000256" key="8">
    <source>
        <dbReference type="ARBA" id="ARBA00020367"/>
    </source>
</evidence>
<dbReference type="HAMAP" id="MF_00741">
    <property type="entry name" value="AIRS"/>
    <property type="match status" value="1"/>
</dbReference>
<dbReference type="SUPFAM" id="SSF52440">
    <property type="entry name" value="PreATP-grasp domain"/>
    <property type="match status" value="1"/>
</dbReference>
<dbReference type="InterPro" id="IPR020561">
    <property type="entry name" value="PRibGlycinamid_synth_ATP-grasp"/>
</dbReference>
<dbReference type="PROSITE" id="PS50975">
    <property type="entry name" value="ATP_GRASP"/>
    <property type="match status" value="1"/>
</dbReference>
<dbReference type="InterPro" id="IPR016188">
    <property type="entry name" value="PurM-like_N"/>
</dbReference>
<dbReference type="HAMAP" id="MF_00138">
    <property type="entry name" value="GARS"/>
    <property type="match status" value="1"/>
</dbReference>
<dbReference type="PANTHER" id="PTHR10520:SF12">
    <property type="entry name" value="TRIFUNCTIONAL PURINE BIOSYNTHETIC PROTEIN ADENOSINE-3"/>
    <property type="match status" value="1"/>
</dbReference>
<dbReference type="InterPro" id="IPR004733">
    <property type="entry name" value="PurM_cligase"/>
</dbReference>
<dbReference type="GO" id="GO:0004641">
    <property type="term" value="F:phosphoribosylformylglycinamidine cyclo-ligase activity"/>
    <property type="evidence" value="ECO:0007669"/>
    <property type="project" value="UniProtKB-EC"/>
</dbReference>
<name>A0A0C9YHQ1_9AGAR</name>
<comment type="catalytic activity">
    <reaction evidence="23">
        <text>2-formamido-N(1)-(5-O-phospho-beta-D-ribosyl)acetamidine + ATP = 5-amino-1-(5-phospho-beta-D-ribosyl)imidazole + ADP + phosphate + H(+)</text>
        <dbReference type="Rhea" id="RHEA:23032"/>
        <dbReference type="ChEBI" id="CHEBI:15378"/>
        <dbReference type="ChEBI" id="CHEBI:30616"/>
        <dbReference type="ChEBI" id="CHEBI:43474"/>
        <dbReference type="ChEBI" id="CHEBI:137981"/>
        <dbReference type="ChEBI" id="CHEBI:147287"/>
        <dbReference type="ChEBI" id="CHEBI:456216"/>
        <dbReference type="EC" id="6.3.3.1"/>
    </reaction>
</comment>
<dbReference type="Gene3D" id="3.30.470.20">
    <property type="entry name" value="ATP-grasp fold, B domain"/>
    <property type="match status" value="1"/>
</dbReference>
<keyword evidence="15" id="KW-0464">Manganese</keyword>
<dbReference type="SUPFAM" id="SSF51246">
    <property type="entry name" value="Rudiment single hybrid motif"/>
    <property type="match status" value="1"/>
</dbReference>
<comment type="similarity">
    <text evidence="5">Belongs to the AIR synthase family.</text>
</comment>
<dbReference type="Gene3D" id="3.40.50.20">
    <property type="match status" value="1"/>
</dbReference>
<dbReference type="EC" id="6.3.3.1" evidence="6"/>
<keyword evidence="12 24" id="KW-0547">Nucleotide-binding</keyword>
<dbReference type="FunFam" id="3.90.600.10:FF:000001">
    <property type="entry name" value="Trifunctional purine biosynthetic protein adenosine-3"/>
    <property type="match status" value="1"/>
</dbReference>
<dbReference type="InterPro" id="IPR016185">
    <property type="entry name" value="PreATP-grasp_dom_sf"/>
</dbReference>
<keyword evidence="27" id="KW-1185">Reference proteome</keyword>
<evidence type="ECO:0000256" key="18">
    <source>
        <dbReference type="ARBA" id="ARBA00029444"/>
    </source>
</evidence>
<dbReference type="InterPro" id="IPR010918">
    <property type="entry name" value="PurM-like_C_dom"/>
</dbReference>
<evidence type="ECO:0000256" key="24">
    <source>
        <dbReference type="PROSITE-ProRule" id="PRU00409"/>
    </source>
</evidence>
<evidence type="ECO:0000256" key="19">
    <source>
        <dbReference type="ARBA" id="ARBA00031908"/>
    </source>
</evidence>
<dbReference type="FunFam" id="3.30.1490.20:FF:000006">
    <property type="entry name" value="phosphoribosylamine--glycine ligase, chloroplastic-like"/>
    <property type="match status" value="1"/>
</dbReference>
<dbReference type="Gene3D" id="3.90.650.10">
    <property type="entry name" value="PurM-like C-terminal domain"/>
    <property type="match status" value="1"/>
</dbReference>
<dbReference type="PROSITE" id="PS00184">
    <property type="entry name" value="GARS"/>
    <property type="match status" value="1"/>
</dbReference>
<dbReference type="FunFam" id="3.90.650.10:FF:000011">
    <property type="entry name" value="Phosphoribosylformylglycinamidine cyclo-ligase"/>
    <property type="match status" value="1"/>
</dbReference>
<dbReference type="Proteomes" id="UP000054477">
    <property type="component" value="Unassembled WGS sequence"/>
</dbReference>
<evidence type="ECO:0000313" key="26">
    <source>
        <dbReference type="EMBL" id="KIK07498.1"/>
    </source>
</evidence>
<dbReference type="GO" id="GO:0004637">
    <property type="term" value="F:phosphoribosylamine-glycine ligase activity"/>
    <property type="evidence" value="ECO:0007669"/>
    <property type="project" value="UniProtKB-EC"/>
</dbReference>
<dbReference type="EMBL" id="KN838547">
    <property type="protein sequence ID" value="KIK07498.1"/>
    <property type="molecule type" value="Genomic_DNA"/>
</dbReference>
<protein>
    <recommendedName>
        <fullName evidence="8">Phosphoribosylformylglycinamidine cyclo-ligase</fullName>
        <ecNumber evidence="6">6.3.3.1</ecNumber>
        <ecNumber evidence="7">6.3.4.13</ecNumber>
    </recommendedName>
    <alternativeName>
        <fullName evidence="20">AIR synthase</fullName>
    </alternativeName>
    <alternativeName>
        <fullName evidence="21">AIRS</fullName>
    </alternativeName>
    <alternativeName>
        <fullName evidence="19">Phosphoribosyl-aminoimidazole synthetase</fullName>
    </alternativeName>
</protein>
<sequence length="784" mass="82885">MSIRILLLGSGGREHALAWKLAQSPQVDHIYVCPGNAGTDQEPKTSNVDHISASDFPCLVEFAVKNGVNLAVPGPEQPLVDGIQSFFYKVGIPVFGPSALAARMEGSKAFSKAFMARHSIPTAEFKVFNSSQYQEAVDYVNSCGHRVVLKASGLAAGKGVLIPETKEEAIAGLKEIMVDNVFGVAGNEVVIEELLTGPEVSVLALSDGYTIVPLPAAQDHKRIGEGDTGLNTGGMGAYAPAPVASPEILDQIMNESIRPTIDGMRKEGFPFVGMLFTGFMLTPSGPKVLEFNVRFGDPETETLMLLLEENVDLAAVLLACAEHRLDSVEITSQPGVAVTVVLASAGYPGSYEKGKKVTIGELPSNVVVFHAGTKRRGGDVITDGGRVLAVTAYAPVLQEALDAAYEGVNKITFDGKTYRRDIAHRALNPQCELKPAGLTYAQAGVSVDAGNALVEAIKPYVRSTRRPGADAEIGGFGGVFDLRATGYKDPVLVSGTDGVGTKLRLAVDVGIHDLVGIDLVAMSVNDLLVQGAEPLYFLDYYGCGSLDVSVATKVVKGIAEGCRQAGCALIGGETAEMPGMYQPGDYDLAGFAVGAVERDLLLPRKDIVAGDIILGVASSGLHSNGFSLVRKIITLSGLNYSSPCPWSNGVTLGRALLEPTQIYISQLLPVAQAGLLKGMSHITGGGFIENIPRVLPNGLGCYIDASTWTLPPVFRFLMKHGVVDALEMARTFNNGIGMVLIVAPNDVSRVMKLIQRGPVGVHKIGEVTSEPGVEMRNILAWSDD</sequence>
<dbReference type="NCBIfam" id="TIGR00878">
    <property type="entry name" value="purM"/>
    <property type="match status" value="1"/>
</dbReference>
<comment type="pathway">
    <text evidence="3">Purine metabolism; IMP biosynthesis via de novo pathway; N(1)-(5-phospho-D-ribosyl)glycinamide from 5-phospho-alpha-D-ribose 1-diphosphate: step 2/2.</text>
</comment>
<keyword evidence="14 24" id="KW-0067">ATP-binding</keyword>
<dbReference type="Pfam" id="PF02843">
    <property type="entry name" value="GARS_C"/>
    <property type="match status" value="1"/>
</dbReference>
<dbReference type="FunFam" id="3.40.50.20:FF:000006">
    <property type="entry name" value="Phosphoribosylamine--glycine ligase, chloroplastic"/>
    <property type="match status" value="1"/>
</dbReference>
<evidence type="ECO:0000256" key="23">
    <source>
        <dbReference type="ARBA" id="ARBA00049057"/>
    </source>
</evidence>
<evidence type="ECO:0000256" key="14">
    <source>
        <dbReference type="ARBA" id="ARBA00022840"/>
    </source>
</evidence>
<dbReference type="Pfam" id="PF00586">
    <property type="entry name" value="AIRS"/>
    <property type="match status" value="1"/>
</dbReference>
<dbReference type="PANTHER" id="PTHR10520">
    <property type="entry name" value="TRIFUNCTIONAL PURINE BIOSYNTHETIC PROTEIN ADENOSINE-3-RELATED"/>
    <property type="match status" value="1"/>
</dbReference>
<dbReference type="Gene3D" id="3.30.1490.20">
    <property type="entry name" value="ATP-grasp fold, A domain"/>
    <property type="match status" value="1"/>
</dbReference>
<dbReference type="InterPro" id="IPR020560">
    <property type="entry name" value="PRibGlycinamide_synth_C-dom"/>
</dbReference>
<dbReference type="InterPro" id="IPR020559">
    <property type="entry name" value="PRibGlycinamide_synth_CS"/>
</dbReference>
<dbReference type="EC" id="6.3.4.13" evidence="7"/>
<gene>
    <name evidence="26" type="ORF">K443DRAFT_673408</name>
</gene>
<dbReference type="InterPro" id="IPR036676">
    <property type="entry name" value="PurM-like_C_sf"/>
</dbReference>
<evidence type="ECO:0000256" key="4">
    <source>
        <dbReference type="ARBA" id="ARBA00007423"/>
    </source>
</evidence>